<organism evidence="8 9">
    <name type="scientific">Motiliproteus coralliicola</name>
    <dbReference type="NCBI Taxonomy" id="2283196"/>
    <lineage>
        <taxon>Bacteria</taxon>
        <taxon>Pseudomonadati</taxon>
        <taxon>Pseudomonadota</taxon>
        <taxon>Gammaproteobacteria</taxon>
        <taxon>Oceanospirillales</taxon>
        <taxon>Oceanospirillaceae</taxon>
        <taxon>Motiliproteus</taxon>
    </lineage>
</organism>
<dbReference type="SUPFAM" id="SSF81273">
    <property type="entry name" value="H-NS histone-like proteins"/>
    <property type="match status" value="2"/>
</dbReference>
<gene>
    <name evidence="8" type="ORF">DV711_10640</name>
</gene>
<dbReference type="Pfam" id="PF00816">
    <property type="entry name" value="Histone_HNS"/>
    <property type="match status" value="1"/>
</dbReference>
<dbReference type="GO" id="GO:0005829">
    <property type="term" value="C:cytosol"/>
    <property type="evidence" value="ECO:0007669"/>
    <property type="project" value="TreeGrafter"/>
</dbReference>
<dbReference type="SMART" id="SM00528">
    <property type="entry name" value="HNS"/>
    <property type="match status" value="1"/>
</dbReference>
<keyword evidence="9" id="KW-1185">Reference proteome</keyword>
<proteinExistence type="inferred from homology"/>
<evidence type="ECO:0000256" key="6">
    <source>
        <dbReference type="SAM" id="Coils"/>
    </source>
</evidence>
<dbReference type="OrthoDB" id="6088948at2"/>
<dbReference type="InterPro" id="IPR054180">
    <property type="entry name" value="H-NS-like_N"/>
</dbReference>
<evidence type="ECO:0000256" key="4">
    <source>
        <dbReference type="ARBA" id="ARBA00023125"/>
    </source>
</evidence>
<dbReference type="GO" id="GO:0000976">
    <property type="term" value="F:transcription cis-regulatory region binding"/>
    <property type="evidence" value="ECO:0007669"/>
    <property type="project" value="TreeGrafter"/>
</dbReference>
<dbReference type="GO" id="GO:0003680">
    <property type="term" value="F:minor groove of adenine-thymine-rich DNA binding"/>
    <property type="evidence" value="ECO:0007669"/>
    <property type="project" value="TreeGrafter"/>
</dbReference>
<dbReference type="RefSeq" id="WP_114695628.1">
    <property type="nucleotide sequence ID" value="NZ_QQOH01000002.1"/>
</dbReference>
<evidence type="ECO:0000313" key="9">
    <source>
        <dbReference type="Proteomes" id="UP000253769"/>
    </source>
</evidence>
<reference evidence="8 9" key="1">
    <citation type="submission" date="2018-07" db="EMBL/GenBank/DDBJ databases">
        <title>Motiliproteus coralliicola sp. nov., a bacterium isolated from Coral.</title>
        <authorList>
            <person name="Wang G."/>
        </authorList>
    </citation>
    <scope>NUCLEOTIDE SEQUENCE [LARGE SCALE GENOMIC DNA]</scope>
    <source>
        <strain evidence="8 9">C34</strain>
    </source>
</reference>
<dbReference type="GO" id="GO:0032993">
    <property type="term" value="C:protein-DNA complex"/>
    <property type="evidence" value="ECO:0007669"/>
    <property type="project" value="TreeGrafter"/>
</dbReference>
<dbReference type="EMBL" id="QQOH01000002">
    <property type="protein sequence ID" value="RDE22994.1"/>
    <property type="molecule type" value="Genomic_DNA"/>
</dbReference>
<evidence type="ECO:0000256" key="3">
    <source>
        <dbReference type="ARBA" id="ARBA00022490"/>
    </source>
</evidence>
<dbReference type="Pfam" id="PF22470">
    <property type="entry name" value="Histone_HNS_N"/>
    <property type="match status" value="1"/>
</dbReference>
<name>A0A369WQV6_9GAMM</name>
<dbReference type="Gene3D" id="1.10.287.1050">
    <property type="entry name" value="H-NS histone-like proteins"/>
    <property type="match status" value="1"/>
</dbReference>
<dbReference type="InterPro" id="IPR001801">
    <property type="entry name" value="Histone_HNS"/>
</dbReference>
<dbReference type="GO" id="GO:0030527">
    <property type="term" value="F:structural constituent of chromatin"/>
    <property type="evidence" value="ECO:0007669"/>
    <property type="project" value="InterPro"/>
</dbReference>
<dbReference type="PANTHER" id="PTHR38097:SF2">
    <property type="entry name" value="DNA-BINDING PROTEIN STPA"/>
    <property type="match status" value="1"/>
</dbReference>
<keyword evidence="4 5" id="KW-0238">DNA-binding</keyword>
<feature type="coiled-coil region" evidence="6">
    <location>
        <begin position="19"/>
        <end position="54"/>
    </location>
</feature>
<comment type="caution">
    <text evidence="8">The sequence shown here is derived from an EMBL/GenBank/DDBJ whole genome shotgun (WGS) entry which is preliminary data.</text>
</comment>
<evidence type="ECO:0000256" key="1">
    <source>
        <dbReference type="ARBA" id="ARBA00004453"/>
    </source>
</evidence>
<comment type="similarity">
    <text evidence="2 5">Belongs to the histone-like protein H-NS family.</text>
</comment>
<dbReference type="GO" id="GO:0003681">
    <property type="term" value="F:bent DNA binding"/>
    <property type="evidence" value="ECO:0007669"/>
    <property type="project" value="TreeGrafter"/>
</dbReference>
<dbReference type="GO" id="GO:0046983">
    <property type="term" value="F:protein dimerization activity"/>
    <property type="evidence" value="ECO:0007669"/>
    <property type="project" value="InterPro"/>
</dbReference>
<dbReference type="GO" id="GO:0001217">
    <property type="term" value="F:DNA-binding transcription repressor activity"/>
    <property type="evidence" value="ECO:0007669"/>
    <property type="project" value="TreeGrafter"/>
</dbReference>
<evidence type="ECO:0000256" key="5">
    <source>
        <dbReference type="PIRNR" id="PIRNR002096"/>
    </source>
</evidence>
<dbReference type="PANTHER" id="PTHR38097">
    <property type="match status" value="1"/>
</dbReference>
<evidence type="ECO:0000256" key="2">
    <source>
        <dbReference type="ARBA" id="ARBA00010610"/>
    </source>
</evidence>
<dbReference type="InterPro" id="IPR027454">
    <property type="entry name" value="Histone_HNS_N"/>
</dbReference>
<feature type="domain" description="DNA-binding protein H-NS-like C-terminal" evidence="7">
    <location>
        <begin position="85"/>
        <end position="132"/>
    </location>
</feature>
<sequence>MTDVLNVLTRKTSLRKACKELAVSELEKLSENLLELVEERKQEEAAVAEKLAEKQASIDAIKKQMAESGLDLSDLLGALEAGTAAKPKGTVKPKYQITDDEGNVHQWTGRGRTPKVFQKFFDNGGSKEDCLIG</sequence>
<dbReference type="Gene3D" id="4.10.430.10">
    <property type="entry name" value="Histone-like protein H-NS, C-terminal domain"/>
    <property type="match status" value="1"/>
</dbReference>
<protein>
    <recommendedName>
        <fullName evidence="5">DNA-binding protein</fullName>
    </recommendedName>
</protein>
<dbReference type="AlphaFoldDB" id="A0A369WQV6"/>
<evidence type="ECO:0000259" key="7">
    <source>
        <dbReference type="SMART" id="SM00528"/>
    </source>
</evidence>
<keyword evidence="6" id="KW-0175">Coiled coil</keyword>
<dbReference type="Proteomes" id="UP000253769">
    <property type="component" value="Unassembled WGS sequence"/>
</dbReference>
<evidence type="ECO:0000313" key="8">
    <source>
        <dbReference type="EMBL" id="RDE22994.1"/>
    </source>
</evidence>
<dbReference type="GO" id="GO:0009295">
    <property type="term" value="C:nucleoid"/>
    <property type="evidence" value="ECO:0007669"/>
    <property type="project" value="UniProtKB-SubCell"/>
</dbReference>
<accession>A0A369WQV6</accession>
<keyword evidence="3" id="KW-0963">Cytoplasm</keyword>
<dbReference type="InterPro" id="IPR027444">
    <property type="entry name" value="H-NS_C_dom"/>
</dbReference>
<comment type="subcellular location">
    <subcellularLocation>
        <location evidence="1">Cytoplasm</location>
        <location evidence="1">Nucleoid</location>
    </subcellularLocation>
</comment>
<dbReference type="PIRSF" id="PIRSF002096">
    <property type="entry name" value="HnS"/>
    <property type="match status" value="1"/>
</dbReference>
<dbReference type="InterPro" id="IPR037150">
    <property type="entry name" value="H-NS_C_dom_sf"/>
</dbReference>